<dbReference type="Proteomes" id="UP000199403">
    <property type="component" value="Unassembled WGS sequence"/>
</dbReference>
<dbReference type="STRING" id="1416801.SAMN05192553_103709"/>
<reference evidence="6" key="1">
    <citation type="submission" date="2016-10" db="EMBL/GenBank/DDBJ databases">
        <authorList>
            <person name="Varghese N."/>
            <person name="Submissions S."/>
        </authorList>
    </citation>
    <scope>NUCLEOTIDE SEQUENCE [LARGE SCALE GENOMIC DNA]</scope>
    <source>
        <strain evidence="6">IBRC-M 10761</strain>
    </source>
</reference>
<dbReference type="GO" id="GO:0006354">
    <property type="term" value="P:DNA-templated transcription elongation"/>
    <property type="evidence" value="ECO:0007669"/>
    <property type="project" value="InterPro"/>
</dbReference>
<name>A0A1H6YIY1_9BACT</name>
<dbReference type="NCBIfam" id="NF033644">
    <property type="entry name" value="antiterm_UpxY"/>
    <property type="match status" value="1"/>
</dbReference>
<dbReference type="AlphaFoldDB" id="A0A1H6YIY1"/>
<sequence length="168" mass="19483">MDEKLHWYVMYTAPRAEKKVAQRLEEKNIKVYLPIIEEIRQWSDRKKKVQKPLFNGYLFVYTSKERLWESLQVSGAVKFINFSGEHAVVHQNEIDAIQRVIETGVAVEVDTGTIEHGEMVHILGGPLQGVTGECIQKSNQDYFIIRIPSINQSMLVKVPRKFLEVIRE</sequence>
<evidence type="ECO:0000256" key="3">
    <source>
        <dbReference type="ARBA" id="ARBA00023163"/>
    </source>
</evidence>
<dbReference type="SUPFAM" id="SSF82679">
    <property type="entry name" value="N-utilization substance G protein NusG, N-terminal domain"/>
    <property type="match status" value="1"/>
</dbReference>
<proteinExistence type="predicted"/>
<keyword evidence="3" id="KW-0804">Transcription</keyword>
<feature type="domain" description="NusG-like N-terminal" evidence="4">
    <location>
        <begin position="4"/>
        <end position="101"/>
    </location>
</feature>
<dbReference type="Gene3D" id="3.30.70.940">
    <property type="entry name" value="NusG, N-terminal domain"/>
    <property type="match status" value="1"/>
</dbReference>
<protein>
    <submittedName>
        <fullName evidence="5">Transcription antitermination factor NusG</fullName>
    </submittedName>
</protein>
<dbReference type="InterPro" id="IPR006645">
    <property type="entry name" value="NGN-like_dom"/>
</dbReference>
<evidence type="ECO:0000259" key="4">
    <source>
        <dbReference type="SMART" id="SM00738"/>
    </source>
</evidence>
<evidence type="ECO:0000256" key="2">
    <source>
        <dbReference type="ARBA" id="ARBA00023015"/>
    </source>
</evidence>
<dbReference type="PANTHER" id="PTHR30265">
    <property type="entry name" value="RHO-INTERACTING TRANSCRIPTION TERMINATION FACTOR NUSG"/>
    <property type="match status" value="1"/>
</dbReference>
<keyword evidence="2" id="KW-0805">Transcription regulation</keyword>
<dbReference type="InterPro" id="IPR043425">
    <property type="entry name" value="NusG-like"/>
</dbReference>
<gene>
    <name evidence="5" type="ORF">SAMN05192553_103709</name>
</gene>
<organism evidence="5 6">
    <name type="scientific">Cyclobacterium xiamenense</name>
    <dbReference type="NCBI Taxonomy" id="1297121"/>
    <lineage>
        <taxon>Bacteria</taxon>
        <taxon>Pseudomonadati</taxon>
        <taxon>Bacteroidota</taxon>
        <taxon>Cytophagia</taxon>
        <taxon>Cytophagales</taxon>
        <taxon>Cyclobacteriaceae</taxon>
        <taxon>Cyclobacterium</taxon>
    </lineage>
</organism>
<accession>A0A1H6YIY1</accession>
<dbReference type="SMART" id="SM00738">
    <property type="entry name" value="NGN"/>
    <property type="match status" value="1"/>
</dbReference>
<dbReference type="OrthoDB" id="9796143at2"/>
<evidence type="ECO:0000256" key="1">
    <source>
        <dbReference type="ARBA" id="ARBA00022814"/>
    </source>
</evidence>
<keyword evidence="1" id="KW-0889">Transcription antitermination</keyword>
<dbReference type="RefSeq" id="WP_092174925.1">
    <property type="nucleotide sequence ID" value="NZ_FNZH01000003.1"/>
</dbReference>
<dbReference type="Pfam" id="PF02357">
    <property type="entry name" value="NusG"/>
    <property type="match status" value="1"/>
</dbReference>
<dbReference type="EMBL" id="FNZH01000003">
    <property type="protein sequence ID" value="SEJ40366.1"/>
    <property type="molecule type" value="Genomic_DNA"/>
</dbReference>
<dbReference type="CDD" id="cd09895">
    <property type="entry name" value="NGN_SP_UpxY"/>
    <property type="match status" value="1"/>
</dbReference>
<dbReference type="InterPro" id="IPR036735">
    <property type="entry name" value="NGN_dom_sf"/>
</dbReference>
<dbReference type="PANTHER" id="PTHR30265:SF4">
    <property type="entry name" value="KOW MOTIF FAMILY PROTEIN, EXPRESSED"/>
    <property type="match status" value="1"/>
</dbReference>
<evidence type="ECO:0000313" key="5">
    <source>
        <dbReference type="EMBL" id="SEJ40366.1"/>
    </source>
</evidence>
<keyword evidence="6" id="KW-1185">Reference proteome</keyword>
<dbReference type="GO" id="GO:0031564">
    <property type="term" value="P:transcription antitermination"/>
    <property type="evidence" value="ECO:0007669"/>
    <property type="project" value="UniProtKB-KW"/>
</dbReference>
<evidence type="ECO:0000313" key="6">
    <source>
        <dbReference type="Proteomes" id="UP000199403"/>
    </source>
</evidence>